<dbReference type="AlphaFoldDB" id="A0A855VTM5"/>
<comment type="caution">
    <text evidence="1">The sequence shown here is derived from an EMBL/GenBank/DDBJ whole genome shotgun (WGS) entry which is preliminary data.</text>
</comment>
<sequence>MVVIPFTLCSLLLCNDMIGERARVAQSPPPWRPGLPAVNRRFAVPSAYSFRLIGYGRRYRPCKARPLGASLRLAPAFRKRLSDLQPDQVIAESSQLF</sequence>
<protein>
    <submittedName>
        <fullName evidence="1">Uncharacterized protein</fullName>
    </submittedName>
</protein>
<dbReference type="Proteomes" id="UP000244004">
    <property type="component" value="Unassembled WGS sequence"/>
</dbReference>
<accession>A0A855VTM5</accession>
<gene>
    <name evidence="1" type="ORF">C1O12_10995</name>
</gene>
<reference evidence="1 2" key="1">
    <citation type="submission" date="2018-01" db="EMBL/GenBank/DDBJ databases">
        <title>Geographic spread and resistance mechanisms of dominant carbapenem-resistant Enterobacter cloacae complex clones ST171 and ST78.</title>
        <authorList>
            <person name="Gomez-Simmonds A."/>
            <person name="Annavajhala M.K."/>
            <person name="Wang Z."/>
            <person name="Macesic N."/>
            <person name="Hu Y."/>
            <person name="Giddins M.J."/>
            <person name="O'Malley A."/>
            <person name="Toussaint N.C."/>
            <person name="Whittier S."/>
            <person name="Torres V.J."/>
            <person name="Uhlemann A.-C."/>
        </authorList>
    </citation>
    <scope>NUCLEOTIDE SEQUENCE [LARGE SCALE GENOMIC DNA]</scope>
    <source>
        <strain evidence="1 2">78</strain>
    </source>
</reference>
<proteinExistence type="predicted"/>
<organism evidence="1 2">
    <name type="scientific">Enterobacter hormaechei</name>
    <dbReference type="NCBI Taxonomy" id="158836"/>
    <lineage>
        <taxon>Bacteria</taxon>
        <taxon>Pseudomonadati</taxon>
        <taxon>Pseudomonadota</taxon>
        <taxon>Gammaproteobacteria</taxon>
        <taxon>Enterobacterales</taxon>
        <taxon>Enterobacteriaceae</taxon>
        <taxon>Enterobacter</taxon>
        <taxon>Enterobacter cloacae complex</taxon>
    </lineage>
</organism>
<evidence type="ECO:0000313" key="1">
    <source>
        <dbReference type="EMBL" id="PTX88880.1"/>
    </source>
</evidence>
<name>A0A855VTM5_9ENTR</name>
<evidence type="ECO:0000313" key="2">
    <source>
        <dbReference type="Proteomes" id="UP000244004"/>
    </source>
</evidence>
<dbReference type="EMBL" id="PNXT01000001">
    <property type="protein sequence ID" value="PTX88880.1"/>
    <property type="molecule type" value="Genomic_DNA"/>
</dbReference>